<comment type="subcellular location">
    <subcellularLocation>
        <location evidence="3">Cytoplasm</location>
    </subcellularLocation>
</comment>
<dbReference type="SUPFAM" id="SSF48452">
    <property type="entry name" value="TPR-like"/>
    <property type="match status" value="3"/>
</dbReference>
<dbReference type="InterPro" id="IPR036890">
    <property type="entry name" value="HATPase_C_sf"/>
</dbReference>
<dbReference type="SUPFAM" id="SSF55874">
    <property type="entry name" value="ATPase domain of HSP90 chaperone/DNA topoisomerase II/histidine kinase"/>
    <property type="match status" value="1"/>
</dbReference>
<keyword evidence="21" id="KW-1133">Transmembrane helix</keyword>
<gene>
    <name evidence="23" type="ORF">AWW68_08845</name>
</gene>
<feature type="transmembrane region" description="Helical" evidence="21">
    <location>
        <begin position="487"/>
        <end position="505"/>
    </location>
</feature>
<dbReference type="InterPro" id="IPR005467">
    <property type="entry name" value="His_kinase_dom"/>
</dbReference>
<dbReference type="SMART" id="SM00028">
    <property type="entry name" value="TPR"/>
    <property type="match status" value="8"/>
</dbReference>
<evidence type="ECO:0000256" key="4">
    <source>
        <dbReference type="ARBA" id="ARBA00012438"/>
    </source>
</evidence>
<keyword evidence="14" id="KW-0408">Iron</keyword>
<dbReference type="PROSITE" id="PS50005">
    <property type="entry name" value="TPR"/>
    <property type="match status" value="3"/>
</dbReference>
<comment type="function">
    <text evidence="17">Member of the two-component regulatory system NreB/NreC involved in the control of dissimilatory nitrate/nitrite reduction in response to oxygen. NreB functions as a direct oxygen sensor histidine kinase which is autophosphorylated, in the absence of oxygen, probably at the conserved histidine residue, and transfers its phosphate group probably to a conserved aspartate residue of NreC. NreB/NreC activates the expression of the nitrate (narGHJI) and nitrite (nir) reductase operons, as well as the putative nitrate transporter gene narT.</text>
</comment>
<evidence type="ECO:0000256" key="17">
    <source>
        <dbReference type="ARBA" id="ARBA00024827"/>
    </source>
</evidence>
<dbReference type="InterPro" id="IPR004358">
    <property type="entry name" value="Sig_transdc_His_kin-like_C"/>
</dbReference>
<dbReference type="GO" id="GO:0046983">
    <property type="term" value="F:protein dimerization activity"/>
    <property type="evidence" value="ECO:0007669"/>
    <property type="project" value="InterPro"/>
</dbReference>
<keyword evidence="16" id="KW-0411">Iron-sulfur</keyword>
<keyword evidence="15" id="KW-0902">Two-component regulatory system</keyword>
<dbReference type="EMBL" id="LRPC01000012">
    <property type="protein sequence ID" value="KYG75926.1"/>
    <property type="molecule type" value="Genomic_DNA"/>
</dbReference>
<evidence type="ECO:0000256" key="1">
    <source>
        <dbReference type="ARBA" id="ARBA00000085"/>
    </source>
</evidence>
<dbReference type="GO" id="GO:0005524">
    <property type="term" value="F:ATP binding"/>
    <property type="evidence" value="ECO:0007669"/>
    <property type="project" value="UniProtKB-KW"/>
</dbReference>
<dbReference type="Proteomes" id="UP000075606">
    <property type="component" value="Unassembled WGS sequence"/>
</dbReference>
<evidence type="ECO:0000313" key="23">
    <source>
        <dbReference type="EMBL" id="KYG75926.1"/>
    </source>
</evidence>
<dbReference type="CDD" id="cd16917">
    <property type="entry name" value="HATPase_UhpB-NarQ-NarX-like"/>
    <property type="match status" value="1"/>
</dbReference>
<keyword evidence="13" id="KW-0067">ATP-binding</keyword>
<evidence type="ECO:0000256" key="15">
    <source>
        <dbReference type="ARBA" id="ARBA00023012"/>
    </source>
</evidence>
<sequence length="755" mass="85502">MLQQKAESLAQSHPDSTFLLLEKAEELSPKRKLKTVMAVNNWLRAKTMYLQKDYDSTIYYGHQAINLGKETQDHITLSAIHNLLGVLAKRQGQFTKSLGQYDQSMVYAQLAKDSVTWAKALQNMGNVYRQIGQADRALYYFEQSIAIKKLLGDPLSTAKTTLNLGNYYFAVGEFRKAIDYYQRTIPLYEEAEYNEGIGRLANNLGATYYKLGFYTLSASHYVKSLKIYDSLQLDDMRINTLINLGVVLKDLGRTIEAKDYYEQALKSEAGIGEITTKANIYRNLGEVLEINNEWPKALESFQNAATIYEQQQRVQDLSESYFGMARSFAGLRKTALAERYFQMSLELKREIKDDLNLGKVLTSLAVFQYENGQYNDALNNYQQGLQLARKYELPQLSRANLLGLSEVYEQLGSPKKALDFRLQYETVKDSLDNLEKARQIAELQEQYESVQKDKRISELALENDLAKTEIEKNEAIAEQQKAKKTTYLVATIALFTLALGLFLYYRQRLSLASLKEKEEQAKHQRNIESLLDQQRTKNLEARIAGEEQERQRLAKDLHDHLGSILATVKVNLQGIFDREKSLKENEQVQTVNTLVDKACEDVRGIAHHLHMGISESFGLVSALKDLAQSVSSTNGITVQVTATNSTDRFDSNMEVFIYRMVQELLSNALKHSQASLVSIQLTSLEELVSIIVEDNGRGFNKDDASVKHKGIGLKNLITRIEGFDGEITIDSTLGKGTTILVDLPLSTQPELTYDD</sequence>
<dbReference type="GO" id="GO:0005737">
    <property type="term" value="C:cytoplasm"/>
    <property type="evidence" value="ECO:0007669"/>
    <property type="project" value="UniProtKB-SubCell"/>
</dbReference>
<feature type="coiled-coil region" evidence="20">
    <location>
        <begin position="424"/>
        <end position="485"/>
    </location>
</feature>
<comment type="catalytic activity">
    <reaction evidence="1">
        <text>ATP + protein L-histidine = ADP + protein N-phospho-L-histidine.</text>
        <dbReference type="EC" id="2.7.13.3"/>
    </reaction>
</comment>
<keyword evidence="24" id="KW-1185">Reference proteome</keyword>
<feature type="domain" description="Histidine kinase" evidence="22">
    <location>
        <begin position="552"/>
        <end position="747"/>
    </location>
</feature>
<comment type="caution">
    <text evidence="23">The sequence shown here is derived from an EMBL/GenBank/DDBJ whole genome shotgun (WGS) entry which is preliminary data.</text>
</comment>
<evidence type="ECO:0000256" key="2">
    <source>
        <dbReference type="ARBA" id="ARBA00001966"/>
    </source>
</evidence>
<dbReference type="GO" id="GO:0051539">
    <property type="term" value="F:4 iron, 4 sulfur cluster binding"/>
    <property type="evidence" value="ECO:0007669"/>
    <property type="project" value="UniProtKB-KW"/>
</dbReference>
<evidence type="ECO:0000256" key="5">
    <source>
        <dbReference type="ARBA" id="ARBA00017322"/>
    </source>
</evidence>
<evidence type="ECO:0000256" key="3">
    <source>
        <dbReference type="ARBA" id="ARBA00004496"/>
    </source>
</evidence>
<keyword evidence="8" id="KW-0597">Phosphoprotein</keyword>
<feature type="repeat" description="TPR" evidence="19">
    <location>
        <begin position="118"/>
        <end position="151"/>
    </location>
</feature>
<evidence type="ECO:0000256" key="7">
    <source>
        <dbReference type="ARBA" id="ARBA00022490"/>
    </source>
</evidence>
<dbReference type="AlphaFoldDB" id="A0A150XB63"/>
<feature type="repeat" description="TPR" evidence="19">
    <location>
        <begin position="158"/>
        <end position="191"/>
    </location>
</feature>
<evidence type="ECO:0000256" key="16">
    <source>
        <dbReference type="ARBA" id="ARBA00023014"/>
    </source>
</evidence>
<dbReference type="Gene3D" id="1.25.40.10">
    <property type="entry name" value="Tetratricopeptide repeat domain"/>
    <property type="match status" value="2"/>
</dbReference>
<evidence type="ECO:0000256" key="21">
    <source>
        <dbReference type="SAM" id="Phobius"/>
    </source>
</evidence>
<keyword evidence="11" id="KW-0547">Nucleotide-binding</keyword>
<evidence type="ECO:0000256" key="8">
    <source>
        <dbReference type="ARBA" id="ARBA00022553"/>
    </source>
</evidence>
<dbReference type="InterPro" id="IPR019734">
    <property type="entry name" value="TPR_rpt"/>
</dbReference>
<dbReference type="PANTHER" id="PTHR24421">
    <property type="entry name" value="NITRATE/NITRITE SENSOR PROTEIN NARX-RELATED"/>
    <property type="match status" value="1"/>
</dbReference>
<dbReference type="PRINTS" id="PR00344">
    <property type="entry name" value="BCTRLSENSOR"/>
</dbReference>
<accession>A0A150XB63</accession>
<keyword evidence="9" id="KW-0808">Transferase</keyword>
<evidence type="ECO:0000256" key="13">
    <source>
        <dbReference type="ARBA" id="ARBA00022840"/>
    </source>
</evidence>
<keyword evidence="6" id="KW-0004">4Fe-4S</keyword>
<keyword evidence="20" id="KW-0175">Coiled coil</keyword>
<dbReference type="PANTHER" id="PTHR24421:SF10">
    <property type="entry name" value="NITRATE_NITRITE SENSOR PROTEIN NARQ"/>
    <property type="match status" value="1"/>
</dbReference>
<keyword evidence="19" id="KW-0802">TPR repeat</keyword>
<dbReference type="EC" id="2.7.13.3" evidence="4"/>
<evidence type="ECO:0000256" key="19">
    <source>
        <dbReference type="PROSITE-ProRule" id="PRU00339"/>
    </source>
</evidence>
<dbReference type="GO" id="GO:0046872">
    <property type="term" value="F:metal ion binding"/>
    <property type="evidence" value="ECO:0007669"/>
    <property type="project" value="UniProtKB-KW"/>
</dbReference>
<dbReference type="GO" id="GO:0016020">
    <property type="term" value="C:membrane"/>
    <property type="evidence" value="ECO:0007669"/>
    <property type="project" value="InterPro"/>
</dbReference>
<dbReference type="Pfam" id="PF13424">
    <property type="entry name" value="TPR_12"/>
    <property type="match status" value="3"/>
</dbReference>
<evidence type="ECO:0000256" key="12">
    <source>
        <dbReference type="ARBA" id="ARBA00022777"/>
    </source>
</evidence>
<evidence type="ECO:0000313" key="24">
    <source>
        <dbReference type="Proteomes" id="UP000075606"/>
    </source>
</evidence>
<organism evidence="23 24">
    <name type="scientific">Roseivirga spongicola</name>
    <dbReference type="NCBI Taxonomy" id="333140"/>
    <lineage>
        <taxon>Bacteria</taxon>
        <taxon>Pseudomonadati</taxon>
        <taxon>Bacteroidota</taxon>
        <taxon>Cytophagia</taxon>
        <taxon>Cytophagales</taxon>
        <taxon>Roseivirgaceae</taxon>
        <taxon>Roseivirga</taxon>
    </lineage>
</organism>
<protein>
    <recommendedName>
        <fullName evidence="5">Oxygen sensor histidine kinase NreB</fullName>
        <ecNumber evidence="4">2.7.13.3</ecNumber>
    </recommendedName>
    <alternativeName>
        <fullName evidence="18">Nitrogen regulation protein B</fullName>
    </alternativeName>
</protein>
<dbReference type="GO" id="GO:0000155">
    <property type="term" value="F:phosphorelay sensor kinase activity"/>
    <property type="evidence" value="ECO:0007669"/>
    <property type="project" value="InterPro"/>
</dbReference>
<dbReference type="InterPro" id="IPR011990">
    <property type="entry name" value="TPR-like_helical_dom_sf"/>
</dbReference>
<evidence type="ECO:0000256" key="18">
    <source>
        <dbReference type="ARBA" id="ARBA00030800"/>
    </source>
</evidence>
<proteinExistence type="predicted"/>
<dbReference type="Pfam" id="PF07730">
    <property type="entry name" value="HisKA_3"/>
    <property type="match status" value="1"/>
</dbReference>
<evidence type="ECO:0000256" key="10">
    <source>
        <dbReference type="ARBA" id="ARBA00022723"/>
    </source>
</evidence>
<evidence type="ECO:0000256" key="20">
    <source>
        <dbReference type="SAM" id="Coils"/>
    </source>
</evidence>
<keyword evidence="21" id="KW-0472">Membrane</keyword>
<evidence type="ECO:0000259" key="22">
    <source>
        <dbReference type="PROSITE" id="PS50109"/>
    </source>
</evidence>
<feature type="repeat" description="TPR" evidence="19">
    <location>
        <begin position="278"/>
        <end position="311"/>
    </location>
</feature>
<keyword evidence="12" id="KW-0418">Kinase</keyword>
<comment type="cofactor">
    <cofactor evidence="2">
        <name>[4Fe-4S] cluster</name>
        <dbReference type="ChEBI" id="CHEBI:49883"/>
    </cofactor>
</comment>
<keyword evidence="10" id="KW-0479">Metal-binding</keyword>
<dbReference type="PROSITE" id="PS50109">
    <property type="entry name" value="HIS_KIN"/>
    <property type="match status" value="1"/>
</dbReference>
<name>A0A150XB63_9BACT</name>
<evidence type="ECO:0000256" key="14">
    <source>
        <dbReference type="ARBA" id="ARBA00023004"/>
    </source>
</evidence>
<dbReference type="Gene3D" id="3.30.565.10">
    <property type="entry name" value="Histidine kinase-like ATPase, C-terminal domain"/>
    <property type="match status" value="1"/>
</dbReference>
<dbReference type="Gene3D" id="1.20.5.1930">
    <property type="match status" value="1"/>
</dbReference>
<evidence type="ECO:0000256" key="6">
    <source>
        <dbReference type="ARBA" id="ARBA00022485"/>
    </source>
</evidence>
<dbReference type="InterPro" id="IPR011712">
    <property type="entry name" value="Sig_transdc_His_kin_sub3_dim/P"/>
</dbReference>
<dbReference type="SMART" id="SM00387">
    <property type="entry name" value="HATPase_c"/>
    <property type="match status" value="1"/>
</dbReference>
<keyword evidence="7" id="KW-0963">Cytoplasm</keyword>
<dbReference type="InterPro" id="IPR003594">
    <property type="entry name" value="HATPase_dom"/>
</dbReference>
<evidence type="ECO:0000256" key="9">
    <source>
        <dbReference type="ARBA" id="ARBA00022679"/>
    </source>
</evidence>
<dbReference type="STRING" id="333140.AWW68_08845"/>
<keyword evidence="21" id="KW-0812">Transmembrane</keyword>
<dbReference type="Pfam" id="PF02518">
    <property type="entry name" value="HATPase_c"/>
    <property type="match status" value="1"/>
</dbReference>
<dbReference type="InterPro" id="IPR050482">
    <property type="entry name" value="Sensor_HK_TwoCompSys"/>
</dbReference>
<evidence type="ECO:0000256" key="11">
    <source>
        <dbReference type="ARBA" id="ARBA00022741"/>
    </source>
</evidence>
<reference evidence="23 24" key="1">
    <citation type="submission" date="2016-01" db="EMBL/GenBank/DDBJ databases">
        <title>Genome sequencing of Roseivirga spongicola UST030701-084.</title>
        <authorList>
            <person name="Selvaratnam C."/>
            <person name="Thevarajoo S."/>
            <person name="Goh K.M."/>
            <person name="Ee R."/>
            <person name="Chan K.-G."/>
            <person name="Chong C.S."/>
        </authorList>
    </citation>
    <scope>NUCLEOTIDE SEQUENCE [LARGE SCALE GENOMIC DNA]</scope>
    <source>
        <strain evidence="23 24">UST030701-084</strain>
    </source>
</reference>